<evidence type="ECO:0000313" key="2">
    <source>
        <dbReference type="Proteomes" id="UP000561417"/>
    </source>
</evidence>
<gene>
    <name evidence="1" type="ORF">HNQ69_001142</name>
</gene>
<dbReference type="EMBL" id="JACHIM010000004">
    <property type="protein sequence ID" value="MBB5074009.1"/>
    <property type="molecule type" value="Genomic_DNA"/>
</dbReference>
<accession>A0A840NXN0</accession>
<comment type="caution">
    <text evidence="1">The sequence shown here is derived from an EMBL/GenBank/DDBJ whole genome shotgun (WGS) entry which is preliminary data.</text>
</comment>
<reference evidence="1 2" key="1">
    <citation type="submission" date="2020-08" db="EMBL/GenBank/DDBJ databases">
        <title>Genomic Encyclopedia of Type Strains, Phase IV (KMG-IV): sequencing the most valuable type-strain genomes for metagenomic binning, comparative biology and taxonomic classification.</title>
        <authorList>
            <person name="Goeker M."/>
        </authorList>
    </citation>
    <scope>NUCLEOTIDE SEQUENCE [LARGE SCALE GENOMIC DNA]</scope>
    <source>
        <strain evidence="1 2">DSM 28538</strain>
    </source>
</reference>
<name>A0A840NXN0_9HYPH</name>
<protein>
    <submittedName>
        <fullName evidence="1">Uncharacterized protein</fullName>
    </submittedName>
</protein>
<dbReference type="AlphaFoldDB" id="A0A840NXN0"/>
<proteinExistence type="predicted"/>
<keyword evidence="2" id="KW-1185">Reference proteome</keyword>
<sequence length="37" mass="4217">MKFVPLKRYGKQEKMQECVELCSEGAGGVRKSSRVKE</sequence>
<organism evidence="1 2">
    <name type="scientific">Bartonella callosciuri</name>
    <dbReference type="NCBI Taxonomy" id="686223"/>
    <lineage>
        <taxon>Bacteria</taxon>
        <taxon>Pseudomonadati</taxon>
        <taxon>Pseudomonadota</taxon>
        <taxon>Alphaproteobacteria</taxon>
        <taxon>Hyphomicrobiales</taxon>
        <taxon>Bartonellaceae</taxon>
        <taxon>Bartonella</taxon>
    </lineage>
</organism>
<evidence type="ECO:0000313" key="1">
    <source>
        <dbReference type="EMBL" id="MBB5074009.1"/>
    </source>
</evidence>
<dbReference type="Proteomes" id="UP000561417">
    <property type="component" value="Unassembled WGS sequence"/>
</dbReference>